<evidence type="ECO:0000313" key="15">
    <source>
        <dbReference type="EMBL" id="TFZ83401.1"/>
    </source>
</evidence>
<dbReference type="PANTHER" id="PTHR30534:SF0">
    <property type="entry name" value="FLAGELLAR MOTOR SWITCH PROTEIN FLIG"/>
    <property type="match status" value="1"/>
</dbReference>
<dbReference type="EMBL" id="SRIO01000004">
    <property type="protein sequence ID" value="TFZ83401.1"/>
    <property type="molecule type" value="Genomic_DNA"/>
</dbReference>
<comment type="subcellular location">
    <subcellularLocation>
        <location evidence="1 11">Bacterial flagellum basal body</location>
    </subcellularLocation>
    <subcellularLocation>
        <location evidence="2 11">Cell inner membrane</location>
        <topology evidence="2 11">Peripheral membrane protein</topology>
        <orientation evidence="2 11">Cytoplasmic side</orientation>
    </subcellularLocation>
</comment>
<feature type="domain" description="Flagellar motor switch protein FliG middle" evidence="13">
    <location>
        <begin position="119"/>
        <end position="188"/>
    </location>
</feature>
<name>A0A4Z0FD05_9GAMM</name>
<keyword evidence="15" id="KW-0966">Cell projection</keyword>
<dbReference type="Pfam" id="PF14841">
    <property type="entry name" value="FliG_M"/>
    <property type="match status" value="1"/>
</dbReference>
<comment type="caution">
    <text evidence="15">The sequence shown here is derived from an EMBL/GenBank/DDBJ whole genome shotgun (WGS) entry which is preliminary data.</text>
</comment>
<dbReference type="InterPro" id="IPR023087">
    <property type="entry name" value="Flg_Motor_Flig_C"/>
</dbReference>
<reference evidence="15 16" key="1">
    <citation type="journal article" date="2019" name="ISME J.">
        <title>Candidatus Macondimonas diazotrophica, a novel gammaproteobacterial genus dominating crude-oil-contaminated coastal sediments.</title>
        <authorList>
            <person name="Karthikeyan S."/>
            <person name="Konstantinidis K."/>
        </authorList>
    </citation>
    <scope>NUCLEOTIDE SEQUENCE [LARGE SCALE GENOMIC DNA]</scope>
    <source>
        <strain evidence="15 16">KTK01</strain>
    </source>
</reference>
<dbReference type="InterPro" id="IPR011002">
    <property type="entry name" value="FliG_a-hlx"/>
</dbReference>
<dbReference type="NCBIfam" id="TIGR00207">
    <property type="entry name" value="fliG"/>
    <property type="match status" value="1"/>
</dbReference>
<evidence type="ECO:0000256" key="2">
    <source>
        <dbReference type="ARBA" id="ARBA00004515"/>
    </source>
</evidence>
<proteinExistence type="inferred from homology"/>
<feature type="domain" description="Flagellar motor switch protein FliG C-terminal" evidence="12">
    <location>
        <begin position="221"/>
        <end position="327"/>
    </location>
</feature>
<dbReference type="PRINTS" id="PR00954">
    <property type="entry name" value="FLGMOTORFLIG"/>
</dbReference>
<dbReference type="GO" id="GO:0009425">
    <property type="term" value="C:bacterial-type flagellum basal body"/>
    <property type="evidence" value="ECO:0007669"/>
    <property type="project" value="UniProtKB-SubCell"/>
</dbReference>
<evidence type="ECO:0000256" key="11">
    <source>
        <dbReference type="PIRNR" id="PIRNR003161"/>
    </source>
</evidence>
<evidence type="ECO:0000256" key="5">
    <source>
        <dbReference type="ARBA" id="ARBA00022475"/>
    </source>
</evidence>
<evidence type="ECO:0000313" key="16">
    <source>
        <dbReference type="Proteomes" id="UP000297890"/>
    </source>
</evidence>
<comment type="similarity">
    <text evidence="3 11">Belongs to the FliG family.</text>
</comment>
<evidence type="ECO:0000259" key="14">
    <source>
        <dbReference type="Pfam" id="PF14842"/>
    </source>
</evidence>
<keyword evidence="7 11" id="KW-0283">Flagellar rotation</keyword>
<sequence>MEQQETLAGCDRAALLLLSLEEQDAAAVLRLMGPQEVERLGAAMASLRNVAQAMAATVLDEFIRRMETEASVGQAPREQVQRILAHALGEPRASVMTDRLFGATAPGKGLETVKWCDTRTIAETIAGEHPQVIAIVLSHLQAERAAQVIDMLPEALRGEVILRIANLDGVSQEALEALDDLLQNQLAGARPAKRYGLGGIKVAADIINALKSAADGGVLAQLAEQAPELAEQIRDRMFVFEHLLSVDDRGMQVLLRDIRPELLVLSLKGADERMREKIFRNMSKRAAEMLQDDLAAKGPVRLSEVEAAQKEILVQARRLAEQGSLILSGQGGEAYV</sequence>
<dbReference type="InterPro" id="IPR032779">
    <property type="entry name" value="FliG_M"/>
</dbReference>
<keyword evidence="9 11" id="KW-0975">Bacterial flagellum</keyword>
<evidence type="ECO:0000256" key="3">
    <source>
        <dbReference type="ARBA" id="ARBA00010299"/>
    </source>
</evidence>
<feature type="domain" description="Flagellar motor switch protein FliG N-terminal" evidence="14">
    <location>
        <begin position="7"/>
        <end position="101"/>
    </location>
</feature>
<dbReference type="GO" id="GO:0071973">
    <property type="term" value="P:bacterial-type flagellum-dependent cell motility"/>
    <property type="evidence" value="ECO:0007669"/>
    <property type="project" value="InterPro"/>
</dbReference>
<dbReference type="GO" id="GO:0003774">
    <property type="term" value="F:cytoskeletal motor activity"/>
    <property type="evidence" value="ECO:0007669"/>
    <property type="project" value="InterPro"/>
</dbReference>
<dbReference type="Gene3D" id="1.10.220.30">
    <property type="match status" value="3"/>
</dbReference>
<keyword evidence="8 11" id="KW-0472">Membrane</keyword>
<dbReference type="Proteomes" id="UP000297890">
    <property type="component" value="Unassembled WGS sequence"/>
</dbReference>
<protein>
    <recommendedName>
        <fullName evidence="4 11">Flagellar motor switch protein FliG</fullName>
    </recommendedName>
</protein>
<keyword evidence="5 11" id="KW-1003">Cell membrane</keyword>
<organism evidence="15 16">
    <name type="scientific">Candidatus Macondimonas diazotrophica</name>
    <dbReference type="NCBI Taxonomy" id="2305248"/>
    <lineage>
        <taxon>Bacteria</taxon>
        <taxon>Pseudomonadati</taxon>
        <taxon>Pseudomonadota</taxon>
        <taxon>Gammaproteobacteria</taxon>
        <taxon>Chromatiales</taxon>
        <taxon>Ectothiorhodospiraceae</taxon>
        <taxon>Candidatus Macondimonas</taxon>
    </lineage>
</organism>
<gene>
    <name evidence="15" type="primary">fliG</name>
    <name evidence="15" type="ORF">E4680_04345</name>
</gene>
<keyword evidence="15" id="KW-0282">Flagellum</keyword>
<keyword evidence="16" id="KW-1185">Reference proteome</keyword>
<evidence type="ECO:0000256" key="7">
    <source>
        <dbReference type="ARBA" id="ARBA00022779"/>
    </source>
</evidence>
<keyword evidence="11" id="KW-0997">Cell inner membrane</keyword>
<dbReference type="PIRSF" id="PIRSF003161">
    <property type="entry name" value="FliG"/>
    <property type="match status" value="1"/>
</dbReference>
<keyword evidence="6 11" id="KW-0145">Chemotaxis</keyword>
<accession>A0A4Z0FD05</accession>
<evidence type="ECO:0000259" key="12">
    <source>
        <dbReference type="Pfam" id="PF01706"/>
    </source>
</evidence>
<evidence type="ECO:0000256" key="4">
    <source>
        <dbReference type="ARBA" id="ARBA00021870"/>
    </source>
</evidence>
<dbReference type="InterPro" id="IPR000090">
    <property type="entry name" value="Flg_Motor_Flig"/>
</dbReference>
<keyword evidence="15" id="KW-0969">Cilium</keyword>
<dbReference type="FunFam" id="1.10.220.30:FF:000001">
    <property type="entry name" value="Flagellar motor switch protein FliG"/>
    <property type="match status" value="1"/>
</dbReference>
<dbReference type="PANTHER" id="PTHR30534">
    <property type="entry name" value="FLAGELLAR MOTOR SWITCH PROTEIN FLIG"/>
    <property type="match status" value="1"/>
</dbReference>
<dbReference type="SUPFAM" id="SSF48029">
    <property type="entry name" value="FliG"/>
    <property type="match status" value="2"/>
</dbReference>
<dbReference type="AlphaFoldDB" id="A0A4Z0FD05"/>
<comment type="function">
    <text evidence="10 11">FliG is one of three proteins (FliG, FliN, FliM) that forms the rotor-mounted switch complex (C ring), located at the base of the basal body. This complex interacts with the CheY and CheZ chemotaxis proteins, in addition to contacting components of the motor that determine the direction of flagellar rotation.</text>
</comment>
<evidence type="ECO:0000256" key="10">
    <source>
        <dbReference type="ARBA" id="ARBA00025598"/>
    </source>
</evidence>
<dbReference type="GO" id="GO:0006935">
    <property type="term" value="P:chemotaxis"/>
    <property type="evidence" value="ECO:0007669"/>
    <property type="project" value="UniProtKB-KW"/>
</dbReference>
<evidence type="ECO:0000256" key="6">
    <source>
        <dbReference type="ARBA" id="ARBA00022500"/>
    </source>
</evidence>
<evidence type="ECO:0000256" key="8">
    <source>
        <dbReference type="ARBA" id="ARBA00023136"/>
    </source>
</evidence>
<dbReference type="OrthoDB" id="9780302at2"/>
<evidence type="ECO:0000256" key="9">
    <source>
        <dbReference type="ARBA" id="ARBA00023143"/>
    </source>
</evidence>
<evidence type="ECO:0000256" key="1">
    <source>
        <dbReference type="ARBA" id="ARBA00004117"/>
    </source>
</evidence>
<dbReference type="Pfam" id="PF01706">
    <property type="entry name" value="FliG_C"/>
    <property type="match status" value="1"/>
</dbReference>
<dbReference type="Pfam" id="PF14842">
    <property type="entry name" value="FliG_N"/>
    <property type="match status" value="1"/>
</dbReference>
<evidence type="ECO:0000259" key="13">
    <source>
        <dbReference type="Pfam" id="PF14841"/>
    </source>
</evidence>
<dbReference type="InterPro" id="IPR028263">
    <property type="entry name" value="FliG_N"/>
</dbReference>
<dbReference type="GO" id="GO:0005886">
    <property type="term" value="C:plasma membrane"/>
    <property type="evidence" value="ECO:0007669"/>
    <property type="project" value="UniProtKB-SubCell"/>
</dbReference>